<dbReference type="PANTHER" id="PTHR10579">
    <property type="entry name" value="CALCIUM-ACTIVATED CHLORIDE CHANNEL REGULATOR"/>
    <property type="match status" value="1"/>
</dbReference>
<dbReference type="InterPro" id="IPR036465">
    <property type="entry name" value="vWFA_dom_sf"/>
</dbReference>
<dbReference type="PANTHER" id="PTHR10579:SF57">
    <property type="entry name" value="OS11G0687100 PROTEIN"/>
    <property type="match status" value="1"/>
</dbReference>
<feature type="domain" description="VWFA" evidence="1">
    <location>
        <begin position="43"/>
        <end position="233"/>
    </location>
</feature>
<organism evidence="2 3">
    <name type="scientific">Paspalum notatum var. saurae</name>
    <dbReference type="NCBI Taxonomy" id="547442"/>
    <lineage>
        <taxon>Eukaryota</taxon>
        <taxon>Viridiplantae</taxon>
        <taxon>Streptophyta</taxon>
        <taxon>Embryophyta</taxon>
        <taxon>Tracheophyta</taxon>
        <taxon>Spermatophyta</taxon>
        <taxon>Magnoliopsida</taxon>
        <taxon>Liliopsida</taxon>
        <taxon>Poales</taxon>
        <taxon>Poaceae</taxon>
        <taxon>PACMAD clade</taxon>
        <taxon>Panicoideae</taxon>
        <taxon>Andropogonodae</taxon>
        <taxon>Paspaleae</taxon>
        <taxon>Paspalinae</taxon>
        <taxon>Paspalum</taxon>
    </lineage>
</organism>
<protein>
    <recommendedName>
        <fullName evidence="1">VWFA domain-containing protein</fullName>
    </recommendedName>
</protein>
<dbReference type="SMART" id="SM00327">
    <property type="entry name" value="VWA"/>
    <property type="match status" value="1"/>
</dbReference>
<evidence type="ECO:0000313" key="3">
    <source>
        <dbReference type="Proteomes" id="UP001341281"/>
    </source>
</evidence>
<dbReference type="InterPro" id="IPR051266">
    <property type="entry name" value="CLCR"/>
</dbReference>
<evidence type="ECO:0000259" key="1">
    <source>
        <dbReference type="PROSITE" id="PS50234"/>
    </source>
</evidence>
<dbReference type="Gene3D" id="3.40.50.410">
    <property type="entry name" value="von Willebrand factor, type A domain"/>
    <property type="match status" value="1"/>
</dbReference>
<name>A0AAQ3UAC4_PASNO</name>
<gene>
    <name evidence="2" type="ORF">U9M48_034745</name>
</gene>
<dbReference type="PROSITE" id="PS50234">
    <property type="entry name" value="VWFA"/>
    <property type="match status" value="1"/>
</dbReference>
<dbReference type="EMBL" id="CP144752">
    <property type="protein sequence ID" value="WVZ88200.1"/>
    <property type="molecule type" value="Genomic_DNA"/>
</dbReference>
<dbReference type="Pfam" id="PF13768">
    <property type="entry name" value="VWA_3"/>
    <property type="match status" value="1"/>
</dbReference>
<dbReference type="InterPro" id="IPR002035">
    <property type="entry name" value="VWF_A"/>
</dbReference>
<dbReference type="AlphaFoldDB" id="A0AAQ3UAC4"/>
<reference evidence="2 3" key="1">
    <citation type="submission" date="2024-02" db="EMBL/GenBank/DDBJ databases">
        <title>High-quality chromosome-scale genome assembly of Pensacola bahiagrass (Paspalum notatum Flugge var. saurae).</title>
        <authorList>
            <person name="Vega J.M."/>
            <person name="Podio M."/>
            <person name="Orjuela J."/>
            <person name="Siena L.A."/>
            <person name="Pessino S.C."/>
            <person name="Combes M.C."/>
            <person name="Mariac C."/>
            <person name="Albertini E."/>
            <person name="Pupilli F."/>
            <person name="Ortiz J.P.A."/>
            <person name="Leblanc O."/>
        </authorList>
    </citation>
    <scope>NUCLEOTIDE SEQUENCE [LARGE SCALE GENOMIC DNA]</scope>
    <source>
        <strain evidence="2">R1</strain>
        <tissue evidence="2">Leaf</tissue>
    </source>
</reference>
<evidence type="ECO:0000313" key="2">
    <source>
        <dbReference type="EMBL" id="WVZ88200.1"/>
    </source>
</evidence>
<dbReference type="SUPFAM" id="SSF53300">
    <property type="entry name" value="vWA-like"/>
    <property type="match status" value="1"/>
</dbReference>
<dbReference type="Proteomes" id="UP001341281">
    <property type="component" value="Chromosome 08"/>
</dbReference>
<proteinExistence type="predicted"/>
<sequence>MEMLKVSTTPIFPDIPRGQARKDFQVLVRVEAAAHPKARAPIDVVAVLDVSGSMNSPVASSVPEKRRTSRLDVLKSAAKFMVTKLDDGDRVSILAFNDRPVKERSSSGFLYMSGDGRRSAVKYVDQLQARGGTSLVPALEEAVKILDGRPGLDGRNRLGFIVLLTDGEDTASGFTWSDRHRVIIRSALSRYPVHSIGLGTAHDPEALLYMAQESQGSYSFVDDENMDKMAGALAICLGGLTTIVAANTRLVLAVEQQHNGVRIRRVDSGGHDSSSVSCGGGASCEVAVGVLYAGSAKHFVVHLDVPAMSPSPTVVDHQQRLLTVGYSYRSQHQVVQVQLAGEEDVFVERTPDVAVGCGRQQQLQALLPSPVVLQHMVRFELLEVVSSSLVRAETTMLKDVLQLKWEEFRASHQFWGGLDLSGLEDEVVAMVSRLRTTGAAAYVYAWVSSHQMQQATSMGSPETVVAEFLTPAMRLMLEEAHNIVPSTLHQAADTTTAAAGVSLGCSAAFEAMDRRLELWSKVKRDVQHLMFEHGDGGEEHLASFFHEASLDAIDRAMHRDIYLATVYTSKQRRCNSGAGERWQLD</sequence>
<keyword evidence="3" id="KW-1185">Reference proteome</keyword>
<accession>A0AAQ3UAC4</accession>